<keyword evidence="6" id="KW-1015">Disulfide bond</keyword>
<dbReference type="Pfam" id="PF00462">
    <property type="entry name" value="Glutaredoxin"/>
    <property type="match status" value="1"/>
</dbReference>
<dbReference type="PANTHER" id="PTHR34386">
    <property type="entry name" value="GLUTAREDOXIN"/>
    <property type="match status" value="1"/>
</dbReference>
<keyword evidence="7" id="KW-0676">Redox-active center</keyword>
<dbReference type="SUPFAM" id="SSF52833">
    <property type="entry name" value="Thioredoxin-like"/>
    <property type="match status" value="1"/>
</dbReference>
<dbReference type="InterPro" id="IPR011909">
    <property type="entry name" value="GlrX_NrdH"/>
</dbReference>
<dbReference type="GO" id="GO:0009055">
    <property type="term" value="F:electron transfer activity"/>
    <property type="evidence" value="ECO:0007669"/>
    <property type="project" value="TreeGrafter"/>
</dbReference>
<organism evidence="9 10">
    <name type="scientific">Vreelandella sulfidaeris</name>
    <dbReference type="NCBI Taxonomy" id="115553"/>
    <lineage>
        <taxon>Bacteria</taxon>
        <taxon>Pseudomonadati</taxon>
        <taxon>Pseudomonadota</taxon>
        <taxon>Gammaproteobacteria</taxon>
        <taxon>Oceanospirillales</taxon>
        <taxon>Halomonadaceae</taxon>
        <taxon>Vreelandella</taxon>
    </lineage>
</organism>
<evidence type="ECO:0000256" key="2">
    <source>
        <dbReference type="ARBA" id="ARBA00007787"/>
    </source>
</evidence>
<keyword evidence="5" id="KW-0249">Electron transport</keyword>
<dbReference type="InterPro" id="IPR036249">
    <property type="entry name" value="Thioredoxin-like_sf"/>
</dbReference>
<evidence type="ECO:0000256" key="1">
    <source>
        <dbReference type="ARBA" id="ARBA00002292"/>
    </source>
</evidence>
<dbReference type="Gene3D" id="3.40.30.10">
    <property type="entry name" value="Glutaredoxin"/>
    <property type="match status" value="1"/>
</dbReference>
<evidence type="ECO:0000256" key="6">
    <source>
        <dbReference type="ARBA" id="ARBA00023157"/>
    </source>
</evidence>
<evidence type="ECO:0000256" key="4">
    <source>
        <dbReference type="ARBA" id="ARBA00022448"/>
    </source>
</evidence>
<dbReference type="Proteomes" id="UP000320231">
    <property type="component" value="Chromosome"/>
</dbReference>
<gene>
    <name evidence="9" type="ORF">HSBAA_25630</name>
</gene>
<keyword evidence="4" id="KW-0813">Transport</keyword>
<accession>A0A455U6V3</accession>
<dbReference type="AlphaFoldDB" id="A0A455U6V3"/>
<dbReference type="EMBL" id="AP019514">
    <property type="protein sequence ID" value="BBI61257.1"/>
    <property type="molecule type" value="Genomic_DNA"/>
</dbReference>
<dbReference type="KEGG" id="hsr:HSBAA_25630"/>
<evidence type="ECO:0000259" key="8">
    <source>
        <dbReference type="Pfam" id="PF00462"/>
    </source>
</evidence>
<dbReference type="GO" id="GO:0045454">
    <property type="term" value="P:cell redox homeostasis"/>
    <property type="evidence" value="ECO:0007669"/>
    <property type="project" value="InterPro"/>
</dbReference>
<name>A0A455U6V3_9GAMM</name>
<comment type="similarity">
    <text evidence="2">Belongs to the glutaredoxin family.</text>
</comment>
<evidence type="ECO:0000313" key="10">
    <source>
        <dbReference type="Proteomes" id="UP000320231"/>
    </source>
</evidence>
<evidence type="ECO:0000256" key="5">
    <source>
        <dbReference type="ARBA" id="ARBA00022982"/>
    </source>
</evidence>
<comment type="function">
    <text evidence="1">Electron transport system for the ribonucleotide reductase system NrdEF.</text>
</comment>
<feature type="domain" description="Glutaredoxin" evidence="8">
    <location>
        <begin position="22"/>
        <end position="80"/>
    </location>
</feature>
<proteinExistence type="inferred from homology"/>
<evidence type="ECO:0000256" key="7">
    <source>
        <dbReference type="ARBA" id="ARBA00023284"/>
    </source>
</evidence>
<dbReference type="CDD" id="cd02976">
    <property type="entry name" value="NrdH"/>
    <property type="match status" value="1"/>
</dbReference>
<dbReference type="PANTHER" id="PTHR34386:SF1">
    <property type="entry name" value="GLUTAREDOXIN-LIKE PROTEIN NRDH"/>
    <property type="match status" value="1"/>
</dbReference>
<dbReference type="NCBIfam" id="TIGR02194">
    <property type="entry name" value="GlrX_NrdH"/>
    <property type="match status" value="1"/>
</dbReference>
<dbReference type="InterPro" id="IPR002109">
    <property type="entry name" value="Glutaredoxin"/>
</dbReference>
<protein>
    <recommendedName>
        <fullName evidence="3">Glutaredoxin-like protein NrdH</fullName>
    </recommendedName>
</protein>
<sequence>MRALDVLYPKNAALKREITMEIQIYSKPACVQCTATYRALDKQGLEYTVIDITAESGAQEEVEALGYRQLPVVVVGEDHWSGFRPDRIQALA</sequence>
<evidence type="ECO:0000256" key="3">
    <source>
        <dbReference type="ARBA" id="ARBA00017945"/>
    </source>
</evidence>
<evidence type="ECO:0000313" key="9">
    <source>
        <dbReference type="EMBL" id="BBI61257.1"/>
    </source>
</evidence>
<dbReference type="InterPro" id="IPR051548">
    <property type="entry name" value="Grx-like_ET"/>
</dbReference>
<reference evidence="9 10" key="1">
    <citation type="journal article" date="2019" name="Microbiol. Resour. Announc.">
        <title>Complete Genome Sequence of Halomonas sulfidaeris Strain Esulfide1 Isolated from a Metal Sulfide Rock at a Depth of 2,200 Meters, Obtained Using Nanopore Sequencing.</title>
        <authorList>
            <person name="Saito M."/>
            <person name="Nishigata A."/>
            <person name="Galipon J."/>
            <person name="Arakawa K."/>
        </authorList>
    </citation>
    <scope>NUCLEOTIDE SEQUENCE [LARGE SCALE GENOMIC DNA]</scope>
    <source>
        <strain evidence="9 10">ATCC BAA-803</strain>
    </source>
</reference>
<dbReference type="PROSITE" id="PS51354">
    <property type="entry name" value="GLUTAREDOXIN_2"/>
    <property type="match status" value="1"/>
</dbReference>